<evidence type="ECO:0000256" key="2">
    <source>
        <dbReference type="SAM" id="SignalP"/>
    </source>
</evidence>
<evidence type="ECO:0000256" key="1">
    <source>
        <dbReference type="SAM" id="MobiDB-lite"/>
    </source>
</evidence>
<reference evidence="3" key="1">
    <citation type="submission" date="2020-08" db="EMBL/GenBank/DDBJ databases">
        <authorList>
            <person name="Shumante A."/>
            <person name="Zimin A.V."/>
            <person name="Puiu D."/>
            <person name="Salzberg S.L."/>
        </authorList>
    </citation>
    <scope>NUCLEOTIDE SEQUENCE</scope>
    <source>
        <strain evidence="3">WC2-LM</strain>
        <tissue evidence="3">Liver</tissue>
    </source>
</reference>
<evidence type="ECO:0000313" key="3">
    <source>
        <dbReference type="EMBL" id="KAF7470206.1"/>
    </source>
</evidence>
<sequence length="124" mass="13451">MALNTQIRAACLLFLLLSSLATTSSLQQQTGQLTRQPAERHPQYTAVTEAHLTAMLRPAAHSPFLPTAVQKSQASGFPSSSCTLTQTVVTRSGPRQASPGWSGRPVEEREKVRLSPGSRRGRRV</sequence>
<name>A0A834URQ8_MARMO</name>
<dbReference type="AlphaFoldDB" id="A0A834URQ8"/>
<proteinExistence type="predicted"/>
<feature type="signal peptide" evidence="2">
    <location>
        <begin position="1"/>
        <end position="25"/>
    </location>
</feature>
<comment type="caution">
    <text evidence="3">The sequence shown here is derived from an EMBL/GenBank/DDBJ whole genome shotgun (WGS) entry which is preliminary data.</text>
</comment>
<dbReference type="Proteomes" id="UP000662637">
    <property type="component" value="Unassembled WGS sequence"/>
</dbReference>
<gene>
    <name evidence="3" type="ORF">GHT09_018421</name>
</gene>
<accession>A0A834URQ8</accession>
<organism evidence="3 4">
    <name type="scientific">Marmota monax</name>
    <name type="common">Woodchuck</name>
    <dbReference type="NCBI Taxonomy" id="9995"/>
    <lineage>
        <taxon>Eukaryota</taxon>
        <taxon>Metazoa</taxon>
        <taxon>Chordata</taxon>
        <taxon>Craniata</taxon>
        <taxon>Vertebrata</taxon>
        <taxon>Euteleostomi</taxon>
        <taxon>Mammalia</taxon>
        <taxon>Eutheria</taxon>
        <taxon>Euarchontoglires</taxon>
        <taxon>Glires</taxon>
        <taxon>Rodentia</taxon>
        <taxon>Sciuromorpha</taxon>
        <taxon>Sciuridae</taxon>
        <taxon>Xerinae</taxon>
        <taxon>Marmotini</taxon>
        <taxon>Marmota</taxon>
    </lineage>
</organism>
<evidence type="ECO:0000313" key="4">
    <source>
        <dbReference type="Proteomes" id="UP000662637"/>
    </source>
</evidence>
<feature type="region of interest" description="Disordered" evidence="1">
    <location>
        <begin position="87"/>
        <end position="124"/>
    </location>
</feature>
<feature type="chain" id="PRO_5032628779" evidence="2">
    <location>
        <begin position="26"/>
        <end position="124"/>
    </location>
</feature>
<dbReference type="EMBL" id="WJEC01007549">
    <property type="protein sequence ID" value="KAF7470206.1"/>
    <property type="molecule type" value="Genomic_DNA"/>
</dbReference>
<protein>
    <submittedName>
        <fullName evidence="3">Uncharacterized protein</fullName>
    </submittedName>
</protein>
<keyword evidence="2" id="KW-0732">Signal</keyword>